<sequence>RVVRGWGGSAVCGGRAWDGWGCADRGERGVCRGVVGGEGDGEAGVRGGVYRLGGGGGCGGGVGGGGGRGGVGGVGRGGGGGVGGGAAGGGGGAGGRGGGGGGGGRVGGGGRRGEKWLCSRQWRRPGSGTAKETPWHSISTCL</sequence>
<dbReference type="EMBL" id="JABBZE010000701">
    <property type="protein sequence ID" value="NMU93539.1"/>
    <property type="molecule type" value="Genomic_DNA"/>
</dbReference>
<feature type="region of interest" description="Disordered" evidence="1">
    <location>
        <begin position="77"/>
        <end position="142"/>
    </location>
</feature>
<comment type="caution">
    <text evidence="2">The sequence shown here is derived from an EMBL/GenBank/DDBJ whole genome shotgun (WGS) entry which is preliminary data.</text>
</comment>
<evidence type="ECO:0000313" key="3">
    <source>
        <dbReference type="Proteomes" id="UP000542405"/>
    </source>
</evidence>
<reference evidence="2 3" key="1">
    <citation type="submission" date="2020-04" db="EMBL/GenBank/DDBJ databases">
        <title>Achromobacter ruhlandii genome sequencing and assembly.</title>
        <authorList>
            <person name="Martins R.C.R."/>
            <person name="Perdigao-Neto L.V."/>
            <person name="Levin A.S.S."/>
            <person name="Costa S.F."/>
        </authorList>
    </citation>
    <scope>NUCLEOTIDE SEQUENCE [LARGE SCALE GENOMIC DNA]</scope>
    <source>
        <strain evidence="2 3">9035ralo</strain>
    </source>
</reference>
<accession>A0A848NK10</accession>
<name>A0A848NK10_9BURK</name>
<organism evidence="2 3">
    <name type="scientific">Achromobacter ruhlandii</name>
    <dbReference type="NCBI Taxonomy" id="72557"/>
    <lineage>
        <taxon>Bacteria</taxon>
        <taxon>Pseudomonadati</taxon>
        <taxon>Pseudomonadota</taxon>
        <taxon>Betaproteobacteria</taxon>
        <taxon>Burkholderiales</taxon>
        <taxon>Alcaligenaceae</taxon>
        <taxon>Achromobacter</taxon>
    </lineage>
</organism>
<dbReference type="Proteomes" id="UP000542405">
    <property type="component" value="Unassembled WGS sequence"/>
</dbReference>
<evidence type="ECO:0000256" key="1">
    <source>
        <dbReference type="SAM" id="MobiDB-lite"/>
    </source>
</evidence>
<gene>
    <name evidence="2" type="ORF">HGQ98_29620</name>
</gene>
<evidence type="ECO:0000313" key="2">
    <source>
        <dbReference type="EMBL" id="NMU93539.1"/>
    </source>
</evidence>
<proteinExistence type="predicted"/>
<dbReference type="AlphaFoldDB" id="A0A848NK10"/>
<protein>
    <submittedName>
        <fullName evidence="2">Uncharacterized protein</fullName>
    </submittedName>
</protein>
<feature type="non-terminal residue" evidence="2">
    <location>
        <position position="1"/>
    </location>
</feature>
<feature type="compositionally biased region" description="Gly residues" evidence="1">
    <location>
        <begin position="77"/>
        <end position="110"/>
    </location>
</feature>